<proteinExistence type="predicted"/>
<protein>
    <submittedName>
        <fullName evidence="1">Uncharacterized protein</fullName>
    </submittedName>
</protein>
<evidence type="ECO:0000313" key="1">
    <source>
        <dbReference type="EMBL" id="MBW86391.1"/>
    </source>
</evidence>
<sequence length="65" mass="7266">MASFLFPILTWPDIKVSYVEPLGFKPLSFILPYNSSASLCSPAAKRPPKRRLQVTVLRGTPSFNI</sequence>
<dbReference type="EMBL" id="GGEC01005908">
    <property type="protein sequence ID" value="MBW86391.1"/>
    <property type="molecule type" value="Transcribed_RNA"/>
</dbReference>
<reference evidence="1" key="1">
    <citation type="submission" date="2018-02" db="EMBL/GenBank/DDBJ databases">
        <title>Rhizophora mucronata_Transcriptome.</title>
        <authorList>
            <person name="Meera S.P."/>
            <person name="Sreeshan A."/>
            <person name="Augustine A."/>
        </authorList>
    </citation>
    <scope>NUCLEOTIDE SEQUENCE</scope>
    <source>
        <tissue evidence="1">Leaf</tissue>
    </source>
</reference>
<organism evidence="1">
    <name type="scientific">Rhizophora mucronata</name>
    <name type="common">Asiatic mangrove</name>
    <dbReference type="NCBI Taxonomy" id="61149"/>
    <lineage>
        <taxon>Eukaryota</taxon>
        <taxon>Viridiplantae</taxon>
        <taxon>Streptophyta</taxon>
        <taxon>Embryophyta</taxon>
        <taxon>Tracheophyta</taxon>
        <taxon>Spermatophyta</taxon>
        <taxon>Magnoliopsida</taxon>
        <taxon>eudicotyledons</taxon>
        <taxon>Gunneridae</taxon>
        <taxon>Pentapetalae</taxon>
        <taxon>rosids</taxon>
        <taxon>fabids</taxon>
        <taxon>Malpighiales</taxon>
        <taxon>Rhizophoraceae</taxon>
        <taxon>Rhizophora</taxon>
    </lineage>
</organism>
<dbReference type="AlphaFoldDB" id="A0A2P2IYV7"/>
<name>A0A2P2IYV7_RHIMU</name>
<accession>A0A2P2IYV7</accession>